<dbReference type="GO" id="GO:0005783">
    <property type="term" value="C:endoplasmic reticulum"/>
    <property type="evidence" value="ECO:0007669"/>
    <property type="project" value="UniProtKB-SubCell"/>
</dbReference>
<sequence>GEALEVVERATYLRSCISSDCSVTDEVGARVCKVRVAFANLRHLWRQSGVSLNFKGRVYQATVRAVLLYGCETCFCSRQRDVVPEHIRYFIEPESIRISAYGLTANLSRNPGTQSLFIDISYLAFSTFRVLIDEPGIEPKRYRLSPGDSLRTEPKKYTINVVRSEQSVSLFGVANDKAIISLYPFRIDFYVDDVVVAQFNHRNLFNFENKYVVDARQDTVERHVEDPPTNLSGSEAYEAPDHSGESSSGKNSETDIAEDNDVSENETANSSEQTEAHESEPEATVNSPPDDPFPWSEEFKGHRDTRPFGPMSISIDIDFPGFSRAYGIPEHADSFVLKSTEGGDPYRLYNLDVFEYELNNPMALYGSVPIMWTLNENHTVGIFWHNPSETWVDVAYSDRPADSFLAKIPRFFTKSPDKHVKTRWLSESGVLDAFVVLGRDPHAVSRAFAHLIGTTPLPPLFALAYHQSRWNYNDEADVLSLDQRFDEVAIPLDVVWLDIEHTDGKRYFTWDGVKFPNPGDMVDTLNKKGRKLVTVVDPHIKQDSNWQLYNSAAGNNYYIKSREGSDYIGWCWPGSSAWPDFTSPVVRRWWSELFLTYGPVRANTMFTWNDMGEPSIFNGPEITMHKDTIHEGNREHRDVHNIYGLQVHRATWEGLLLRSNNQERPFVLTRAFFAGSQRTAAVWTGDNTASWGHLQISTPMLLSLSLTGITLCGADVGGFFGNPEPELLTRWYQAAAFQPFFRSHAHIDTKRREPWTLPDEYMNVVREAVVERYNLLPYWYTTFARAEADGQPVMAPVWYHFRNVPSTYDLEDEYMIGEALLVRPVTSEGARYVDVYFPPGVWYHYPTLKVFDGNQEVQFSVGLSTIPAFYRGGWIVPRRQRVRRSSWLMQWDPFTLHVFIDPDSDRSHGYLYDDDYHSISRETAQFYRIEYEVDRDPLSKKVAGGRLRAHRLPMPGTTVLPEVDTSLRSVSVERIVFVGMQLPLQRVTLITSLGERKPVRFTQEPTNLADHKYFGERKEGVVVTRHPWLNLTTDWSLHLVTEVRALNYRGLSLGFIQLSKLVIKRTEAFGHPSVLRQEKRQCMNCHNLMNITTDMQLGFICLRGALNLFAHENTSPVVYNMMFKWDTSERRLGGMVAGHRKVTADGSFIISFVTEIEREIIIVDSNTRVFETRHVECNSFLTTDVSTFAGIGWCGQTCDEWVLQSRKASTTVRCGGLAMRYGYGNVYREVLFSVPLLGGRKLQNGKRLAFVLLVFQIDWVFGDQAKLEREQKPEERAIGKENGFTINRSNSHYLRVIKTNREITHCRWFAGGISTLIHRGYVGRRDGHQNSLATPNKSLLNTTMTGFRYGRHPNASISSTLLTDCFLYRLREHSFTSASALLNRSRCRYKVSLGYLV</sequence>
<feature type="non-terminal residue" evidence="14">
    <location>
        <position position="1"/>
    </location>
</feature>
<dbReference type="GO" id="GO:0005975">
    <property type="term" value="P:carbohydrate metabolic process"/>
    <property type="evidence" value="ECO:0007669"/>
    <property type="project" value="InterPro"/>
</dbReference>
<comment type="subcellular location">
    <subcellularLocation>
        <location evidence="1">Endoplasmic reticulum</location>
    </subcellularLocation>
</comment>
<dbReference type="InterPro" id="IPR013780">
    <property type="entry name" value="Glyco_hydro_b"/>
</dbReference>
<feature type="domain" description="Glycosyl hydrolase family 31 C-terminal" evidence="13">
    <location>
        <begin position="790"/>
        <end position="876"/>
    </location>
</feature>
<reference evidence="14" key="1">
    <citation type="journal article" date="2011" name="Genome Biol.">
        <title>The draft genome of the carcinogenic human liver fluke Clonorchis sinensis.</title>
        <authorList>
            <person name="Wang X."/>
            <person name="Chen W."/>
            <person name="Huang Y."/>
            <person name="Sun J."/>
            <person name="Men J."/>
            <person name="Liu H."/>
            <person name="Luo F."/>
            <person name="Guo L."/>
            <person name="Lv X."/>
            <person name="Deng C."/>
            <person name="Zhou C."/>
            <person name="Fan Y."/>
            <person name="Li X."/>
            <person name="Huang L."/>
            <person name="Hu Y."/>
            <person name="Liang C."/>
            <person name="Hu X."/>
            <person name="Xu J."/>
            <person name="Yu X."/>
        </authorList>
    </citation>
    <scope>NUCLEOTIDE SEQUENCE [LARGE SCALE GENOMIC DNA]</scope>
    <source>
        <strain evidence="14">Henan</strain>
    </source>
</reference>
<evidence type="ECO:0000259" key="11">
    <source>
        <dbReference type="Pfam" id="PF01055"/>
    </source>
</evidence>
<dbReference type="PANTHER" id="PTHR22762:SF54">
    <property type="entry name" value="BCDNA.GH04962"/>
    <property type="match status" value="1"/>
</dbReference>
<evidence type="ECO:0000256" key="8">
    <source>
        <dbReference type="ARBA" id="ARBA00023295"/>
    </source>
</evidence>
<dbReference type="Pfam" id="PF21365">
    <property type="entry name" value="Glyco_hydro_31_3rd"/>
    <property type="match status" value="1"/>
</dbReference>
<organism evidence="14 15">
    <name type="scientific">Clonorchis sinensis</name>
    <name type="common">Chinese liver fluke</name>
    <dbReference type="NCBI Taxonomy" id="79923"/>
    <lineage>
        <taxon>Eukaryota</taxon>
        <taxon>Metazoa</taxon>
        <taxon>Spiralia</taxon>
        <taxon>Lophotrochozoa</taxon>
        <taxon>Platyhelminthes</taxon>
        <taxon>Trematoda</taxon>
        <taxon>Digenea</taxon>
        <taxon>Opisthorchiida</taxon>
        <taxon>Opisthorchiata</taxon>
        <taxon>Opisthorchiidae</taxon>
        <taxon>Clonorchis</taxon>
    </lineage>
</organism>
<feature type="region of interest" description="Disordered" evidence="10">
    <location>
        <begin position="221"/>
        <end position="307"/>
    </location>
</feature>
<dbReference type="Gene3D" id="3.20.20.80">
    <property type="entry name" value="Glycosidases"/>
    <property type="match status" value="1"/>
</dbReference>
<evidence type="ECO:0000259" key="13">
    <source>
        <dbReference type="Pfam" id="PF21365"/>
    </source>
</evidence>
<keyword evidence="5" id="KW-0378">Hydrolase</keyword>
<dbReference type="Gene3D" id="2.60.40.1180">
    <property type="entry name" value="Golgi alpha-mannosidase II"/>
    <property type="match status" value="2"/>
</dbReference>
<evidence type="ECO:0000313" key="14">
    <source>
        <dbReference type="EMBL" id="GAA53195.1"/>
    </source>
</evidence>
<feature type="compositionally biased region" description="Basic and acidic residues" evidence="10">
    <location>
        <begin position="297"/>
        <end position="306"/>
    </location>
</feature>
<dbReference type="GO" id="GO:0030246">
    <property type="term" value="F:carbohydrate binding"/>
    <property type="evidence" value="ECO:0007669"/>
    <property type="project" value="InterPro"/>
</dbReference>
<dbReference type="GO" id="GO:0090599">
    <property type="term" value="F:alpha-glucosidase activity"/>
    <property type="evidence" value="ECO:0007669"/>
    <property type="project" value="UniProtKB-ARBA"/>
</dbReference>
<dbReference type="Gene3D" id="2.60.40.1760">
    <property type="entry name" value="glycosyl hydrolase (family 31)"/>
    <property type="match status" value="1"/>
</dbReference>
<evidence type="ECO:0000256" key="1">
    <source>
        <dbReference type="ARBA" id="ARBA00004240"/>
    </source>
</evidence>
<dbReference type="Pfam" id="PF13802">
    <property type="entry name" value="Gal_mutarotas_2"/>
    <property type="match status" value="1"/>
</dbReference>
<dbReference type="PANTHER" id="PTHR22762">
    <property type="entry name" value="ALPHA-GLUCOSIDASE"/>
    <property type="match status" value="1"/>
</dbReference>
<keyword evidence="7" id="KW-0325">Glycoprotein</keyword>
<feature type="compositionally biased region" description="Acidic residues" evidence="10">
    <location>
        <begin position="255"/>
        <end position="264"/>
    </location>
</feature>
<feature type="domain" description="Glycoside hydrolase family 31 TIM barrel" evidence="11">
    <location>
        <begin position="455"/>
        <end position="781"/>
    </location>
</feature>
<keyword evidence="4" id="KW-0732">Signal</keyword>
<dbReference type="InterPro" id="IPR011013">
    <property type="entry name" value="Gal_mutarotase_sf_dom"/>
</dbReference>
<keyword evidence="8" id="KW-0326">Glycosidase</keyword>
<reference key="2">
    <citation type="submission" date="2011-10" db="EMBL/GenBank/DDBJ databases">
        <title>The genome and transcriptome sequence of Clonorchis sinensis provide insights into the carcinogenic liver fluke.</title>
        <authorList>
            <person name="Wang X."/>
            <person name="Huang Y."/>
            <person name="Chen W."/>
            <person name="Liu H."/>
            <person name="Guo L."/>
            <person name="Chen Y."/>
            <person name="Luo F."/>
            <person name="Zhou W."/>
            <person name="Sun J."/>
            <person name="Mao Q."/>
            <person name="Liang P."/>
            <person name="Zhou C."/>
            <person name="Tian Y."/>
            <person name="Men J."/>
            <person name="Lv X."/>
            <person name="Huang L."/>
            <person name="Zhou J."/>
            <person name="Hu Y."/>
            <person name="Li R."/>
            <person name="Zhang F."/>
            <person name="Lei H."/>
            <person name="Li X."/>
            <person name="Hu X."/>
            <person name="Liang C."/>
            <person name="Xu J."/>
            <person name="Wu Z."/>
            <person name="Yu X."/>
        </authorList>
    </citation>
    <scope>NUCLEOTIDE SEQUENCE</scope>
    <source>
        <strain>Henan</strain>
    </source>
</reference>
<feature type="domain" description="Glycoside hydrolase family 31 N-terminal" evidence="12">
    <location>
        <begin position="119"/>
        <end position="393"/>
    </location>
</feature>
<dbReference type="CDD" id="cd14752">
    <property type="entry name" value="GH31_N"/>
    <property type="match status" value="1"/>
</dbReference>
<dbReference type="SUPFAM" id="SSF74650">
    <property type="entry name" value="Galactose mutarotase-like"/>
    <property type="match status" value="1"/>
</dbReference>
<evidence type="ECO:0000256" key="2">
    <source>
        <dbReference type="ARBA" id="ARBA00004833"/>
    </source>
</evidence>
<keyword evidence="6" id="KW-0256">Endoplasmic reticulum</keyword>
<dbReference type="InterPro" id="IPR025887">
    <property type="entry name" value="Glyco_hydro_31_N_dom"/>
</dbReference>
<evidence type="ECO:0000256" key="4">
    <source>
        <dbReference type="ARBA" id="ARBA00022729"/>
    </source>
</evidence>
<dbReference type="SUPFAM" id="SSF51445">
    <property type="entry name" value="(Trans)glycosidases"/>
    <property type="match status" value="1"/>
</dbReference>
<dbReference type="Proteomes" id="UP000008909">
    <property type="component" value="Unassembled WGS sequence"/>
</dbReference>
<dbReference type="InterPro" id="IPR017853">
    <property type="entry name" value="GH"/>
</dbReference>
<evidence type="ECO:0000313" key="15">
    <source>
        <dbReference type="Proteomes" id="UP000008909"/>
    </source>
</evidence>
<dbReference type="InterPro" id="IPR000322">
    <property type="entry name" value="Glyco_hydro_31_TIM"/>
</dbReference>
<dbReference type="GO" id="GO:0006491">
    <property type="term" value="P:N-glycan processing"/>
    <property type="evidence" value="ECO:0007669"/>
    <property type="project" value="TreeGrafter"/>
</dbReference>
<evidence type="ECO:0000256" key="3">
    <source>
        <dbReference type="ARBA" id="ARBA00007806"/>
    </source>
</evidence>
<evidence type="ECO:0000256" key="6">
    <source>
        <dbReference type="ARBA" id="ARBA00022824"/>
    </source>
</evidence>
<evidence type="ECO:0000256" key="7">
    <source>
        <dbReference type="ARBA" id="ARBA00023180"/>
    </source>
</evidence>
<comment type="similarity">
    <text evidence="3">Belongs to the glycosyl hydrolase 31 family.</text>
</comment>
<evidence type="ECO:0000259" key="12">
    <source>
        <dbReference type="Pfam" id="PF13802"/>
    </source>
</evidence>
<proteinExistence type="inferred from homology"/>
<dbReference type="CDD" id="cd06603">
    <property type="entry name" value="GH31_GANC_GANAB_alpha"/>
    <property type="match status" value="1"/>
</dbReference>
<dbReference type="InterPro" id="IPR048395">
    <property type="entry name" value="Glyco_hydro_31_C"/>
</dbReference>
<comment type="pathway">
    <text evidence="2">Glycan metabolism; N-glycan metabolism.</text>
</comment>
<keyword evidence="15" id="KW-1185">Reference proteome</keyword>
<dbReference type="Pfam" id="PF01055">
    <property type="entry name" value="Glyco_hydro_31_2nd"/>
    <property type="match status" value="1"/>
</dbReference>
<gene>
    <name evidence="14" type="ORF">CLF_109741</name>
</gene>
<accession>G7YJR2</accession>
<evidence type="ECO:0000256" key="9">
    <source>
        <dbReference type="ARBA" id="ARBA00042895"/>
    </source>
</evidence>
<evidence type="ECO:0000256" key="10">
    <source>
        <dbReference type="SAM" id="MobiDB-lite"/>
    </source>
</evidence>
<dbReference type="EMBL" id="DF143441">
    <property type="protein sequence ID" value="GAA53195.1"/>
    <property type="molecule type" value="Genomic_DNA"/>
</dbReference>
<protein>
    <recommendedName>
        <fullName evidence="9">Glucosidase II subunit alpha</fullName>
    </recommendedName>
</protein>
<dbReference type="SUPFAM" id="SSF51011">
    <property type="entry name" value="Glycosyl hydrolase domain"/>
    <property type="match status" value="1"/>
</dbReference>
<evidence type="ECO:0000256" key="5">
    <source>
        <dbReference type="ARBA" id="ARBA00022801"/>
    </source>
</evidence>
<name>G7YJR2_CLOSI</name>